<keyword evidence="2" id="KW-1185">Reference proteome</keyword>
<dbReference type="AlphaFoldDB" id="A0AA36J6F4"/>
<evidence type="ECO:0000313" key="2">
    <source>
        <dbReference type="Proteomes" id="UP001178507"/>
    </source>
</evidence>
<sequence length="148" mass="16115">ISSRTSHMASLLTQNRAATPGVLAESQEMYGSSGQGWRSERPWKALCPTGTMLQRHMAHVQQDGKVTATGQQLCMVMAAVYCLALVREILEHSLPPKMATAEWQTLSQWCAAQPDASLCAMADAALNVYISPSPKHVVELAVILDHLK</sequence>
<gene>
    <name evidence="1" type="ORF">EVOR1521_LOCUS23485</name>
</gene>
<dbReference type="Proteomes" id="UP001178507">
    <property type="component" value="Unassembled WGS sequence"/>
</dbReference>
<reference evidence="1" key="1">
    <citation type="submission" date="2023-08" db="EMBL/GenBank/DDBJ databases">
        <authorList>
            <person name="Chen Y."/>
            <person name="Shah S."/>
            <person name="Dougan E. K."/>
            <person name="Thang M."/>
            <person name="Chan C."/>
        </authorList>
    </citation>
    <scope>NUCLEOTIDE SEQUENCE</scope>
</reference>
<protein>
    <submittedName>
        <fullName evidence="1">Uncharacterized protein</fullName>
    </submittedName>
</protein>
<comment type="caution">
    <text evidence="1">The sequence shown here is derived from an EMBL/GenBank/DDBJ whole genome shotgun (WGS) entry which is preliminary data.</text>
</comment>
<proteinExistence type="predicted"/>
<organism evidence="1 2">
    <name type="scientific">Effrenium voratum</name>
    <dbReference type="NCBI Taxonomy" id="2562239"/>
    <lineage>
        <taxon>Eukaryota</taxon>
        <taxon>Sar</taxon>
        <taxon>Alveolata</taxon>
        <taxon>Dinophyceae</taxon>
        <taxon>Suessiales</taxon>
        <taxon>Symbiodiniaceae</taxon>
        <taxon>Effrenium</taxon>
    </lineage>
</organism>
<evidence type="ECO:0000313" key="1">
    <source>
        <dbReference type="EMBL" id="CAJ1400061.1"/>
    </source>
</evidence>
<feature type="non-terminal residue" evidence="1">
    <location>
        <position position="1"/>
    </location>
</feature>
<name>A0AA36J6F4_9DINO</name>
<accession>A0AA36J6F4</accession>
<dbReference type="EMBL" id="CAUJNA010003358">
    <property type="protein sequence ID" value="CAJ1400061.1"/>
    <property type="molecule type" value="Genomic_DNA"/>
</dbReference>